<evidence type="ECO:0008006" key="4">
    <source>
        <dbReference type="Google" id="ProtNLM"/>
    </source>
</evidence>
<feature type="transmembrane region" description="Helical" evidence="1">
    <location>
        <begin position="28"/>
        <end position="45"/>
    </location>
</feature>
<comment type="caution">
    <text evidence="2">The sequence shown here is derived from an EMBL/GenBank/DDBJ whole genome shotgun (WGS) entry which is preliminary data.</text>
</comment>
<evidence type="ECO:0000313" key="2">
    <source>
        <dbReference type="EMBL" id="MCF7530547.1"/>
    </source>
</evidence>
<name>A0AAW5AKC7_9NEIS</name>
<dbReference type="Proteomes" id="UP001201397">
    <property type="component" value="Unassembled WGS sequence"/>
</dbReference>
<dbReference type="RefSeq" id="WP_237093352.1">
    <property type="nucleotide sequence ID" value="NZ_JAKKDL010000020.1"/>
</dbReference>
<keyword evidence="1" id="KW-0812">Transmembrane</keyword>
<gene>
    <name evidence="2" type="ORF">L4H06_09960</name>
</gene>
<protein>
    <recommendedName>
        <fullName evidence="4">DUF2393 domain-containing protein</fullName>
    </recommendedName>
</protein>
<evidence type="ECO:0000256" key="1">
    <source>
        <dbReference type="SAM" id="Phobius"/>
    </source>
</evidence>
<evidence type="ECO:0000313" key="3">
    <source>
        <dbReference type="Proteomes" id="UP001201397"/>
    </source>
</evidence>
<keyword evidence="1" id="KW-0472">Membrane</keyword>
<dbReference type="EMBL" id="JAKKDL010000020">
    <property type="protein sequence ID" value="MCF7530547.1"/>
    <property type="molecule type" value="Genomic_DNA"/>
</dbReference>
<dbReference type="AlphaFoldDB" id="A0AAW5AKC7"/>
<sequence>MITLTTIVIAVVFTLALLIATFVAPNPITGVLALVMGALVYFVLWPKYEGGQLALSQGVEIQAAVQEVRHWNVGGDVGGDKYEILAVAPRPDNGQIQQFVSPPMTTDPQPYLGDTVSVTVDWSHPQAYIMDLSFLPFRVDSLRR</sequence>
<reference evidence="2" key="1">
    <citation type="submission" date="2022-01" db="EMBL/GenBank/DDBJ databases">
        <title>Neisseria sp. ZJ104.</title>
        <authorList>
            <person name="Yang C."/>
        </authorList>
    </citation>
    <scope>NUCLEOTIDE SEQUENCE</scope>
    <source>
        <strain evidence="2">ZJ104</strain>
    </source>
</reference>
<proteinExistence type="predicted"/>
<organism evidence="2 3">
    <name type="scientific">Neisseria lisongii</name>
    <dbReference type="NCBI Taxonomy" id="2912188"/>
    <lineage>
        <taxon>Bacteria</taxon>
        <taxon>Pseudomonadati</taxon>
        <taxon>Pseudomonadota</taxon>
        <taxon>Betaproteobacteria</taxon>
        <taxon>Neisseriales</taxon>
        <taxon>Neisseriaceae</taxon>
        <taxon>Neisseria</taxon>
    </lineage>
</organism>
<accession>A0AAW5AKC7</accession>
<keyword evidence="1" id="KW-1133">Transmembrane helix</keyword>